<evidence type="ECO:0000256" key="4">
    <source>
        <dbReference type="ARBA" id="ARBA00022989"/>
    </source>
</evidence>
<keyword evidence="2" id="KW-1003">Cell membrane</keyword>
<dbReference type="EMBL" id="LNKT01000002">
    <property type="protein sequence ID" value="KYJ87271.1"/>
    <property type="molecule type" value="Genomic_DNA"/>
</dbReference>
<feature type="transmembrane region" description="Helical" evidence="6">
    <location>
        <begin position="138"/>
        <end position="156"/>
    </location>
</feature>
<feature type="transmembrane region" description="Helical" evidence="6">
    <location>
        <begin position="252"/>
        <end position="273"/>
    </location>
</feature>
<evidence type="ECO:0000313" key="7">
    <source>
        <dbReference type="EMBL" id="KYJ87271.1"/>
    </source>
</evidence>
<evidence type="ECO:0000256" key="2">
    <source>
        <dbReference type="ARBA" id="ARBA00022475"/>
    </source>
</evidence>
<dbReference type="Proteomes" id="UP000075359">
    <property type="component" value="Unassembled WGS sequence"/>
</dbReference>
<dbReference type="OrthoDB" id="9763003at2"/>
<dbReference type="STRING" id="1630136.AS592_02725"/>
<keyword evidence="4 6" id="KW-1133">Transmembrane helix</keyword>
<evidence type="ECO:0000256" key="1">
    <source>
        <dbReference type="ARBA" id="ARBA00004651"/>
    </source>
</evidence>
<organism evidence="7 8">
    <name type="scientific">Sulfurovum riftiae</name>
    <dbReference type="NCBI Taxonomy" id="1630136"/>
    <lineage>
        <taxon>Bacteria</taxon>
        <taxon>Pseudomonadati</taxon>
        <taxon>Campylobacterota</taxon>
        <taxon>Epsilonproteobacteria</taxon>
        <taxon>Campylobacterales</taxon>
        <taxon>Sulfurovaceae</taxon>
        <taxon>Sulfurovum</taxon>
    </lineage>
</organism>
<keyword evidence="5 6" id="KW-0472">Membrane</keyword>
<evidence type="ECO:0000256" key="3">
    <source>
        <dbReference type="ARBA" id="ARBA00022692"/>
    </source>
</evidence>
<feature type="transmembrane region" description="Helical" evidence="6">
    <location>
        <begin position="218"/>
        <end position="240"/>
    </location>
</feature>
<evidence type="ECO:0000313" key="8">
    <source>
        <dbReference type="Proteomes" id="UP000075359"/>
    </source>
</evidence>
<dbReference type="GO" id="GO:0005436">
    <property type="term" value="F:sodium:phosphate symporter activity"/>
    <property type="evidence" value="ECO:0007669"/>
    <property type="project" value="InterPro"/>
</dbReference>
<dbReference type="RefSeq" id="WP_067329009.1">
    <property type="nucleotide sequence ID" value="NZ_LNKT01000002.1"/>
</dbReference>
<dbReference type="InterPro" id="IPR003841">
    <property type="entry name" value="Na/Pi_transpt"/>
</dbReference>
<proteinExistence type="predicted"/>
<dbReference type="PANTHER" id="PTHR10010">
    <property type="entry name" value="SOLUTE CARRIER FAMILY 34 SODIUM PHOSPHATE , MEMBER 2-RELATED"/>
    <property type="match status" value="1"/>
</dbReference>
<accession>A0A151CIC6</accession>
<dbReference type="GO" id="GO:0005886">
    <property type="term" value="C:plasma membrane"/>
    <property type="evidence" value="ECO:0007669"/>
    <property type="project" value="UniProtKB-SubCell"/>
</dbReference>
<keyword evidence="8" id="KW-1185">Reference proteome</keyword>
<comment type="caution">
    <text evidence="7">The sequence shown here is derived from an EMBL/GenBank/DDBJ whole genome shotgun (WGS) entry which is preliminary data.</text>
</comment>
<keyword evidence="3 6" id="KW-0812">Transmembrane</keyword>
<dbReference type="NCBIfam" id="NF037997">
    <property type="entry name" value="Na_Pi_symport"/>
    <property type="match status" value="1"/>
</dbReference>
<evidence type="ECO:0000256" key="6">
    <source>
        <dbReference type="SAM" id="Phobius"/>
    </source>
</evidence>
<feature type="transmembrane region" description="Helical" evidence="6">
    <location>
        <begin position="285"/>
        <end position="307"/>
    </location>
</feature>
<dbReference type="Pfam" id="PF02690">
    <property type="entry name" value="Na_Pi_cotrans"/>
    <property type="match status" value="2"/>
</dbReference>
<sequence>MDSLSLLTILKVVGGLGIFLLGMIVMTDGLRSLAGDSMKNLLMRFTRSPLSGAATGAVVTSILQSSSATTVAAVGFVGAGLMAFPEALGIIFGANIGTTITGWMVVLFGFKLNLGIAVLPLIFIGAVLKLFFRKKLAAAGYALAGFGLIFVGITFLQEGMSGFEGIITPDNLPSHSLTGILKLVVLGMIATVITQSSSAGVAATLTALFANAINFEQAAALVIGMDVGTTVTALLASVGGSVNAKRTSLSHVVYNIMTAVLAVFLITPFVYVWEEITSAPIVTNAEVALVAFHTLFNTLGALLILPFTGRFARMMEKLIPSERPKYTVKLDQKVLEETDLALEAVRISMQEEFIALLKHINFLLGELKNGEKADLPVLEAALNDTRDYLDAIDLRHEENSAKWKELISLIHILDHLFRLFERCEEDAYRAKVVQNASELMKECTMLTANNKEIIRALDSRNFTKAENVAKRSEDHIVSITAPYRKKIAEEMAEDKISMEAGTAKLEAVRWLLRITHHIARITLHMEEAILFTAK</sequence>
<evidence type="ECO:0000256" key="5">
    <source>
        <dbReference type="ARBA" id="ARBA00023136"/>
    </source>
</evidence>
<dbReference type="AlphaFoldDB" id="A0A151CIC6"/>
<comment type="subcellular location">
    <subcellularLocation>
        <location evidence="1">Cell membrane</location>
        <topology evidence="1">Multi-pass membrane protein</topology>
    </subcellularLocation>
</comment>
<protein>
    <submittedName>
        <fullName evidence="7">Na/Pi-cotransporter II-like protein</fullName>
    </submittedName>
</protein>
<reference evidence="7 8" key="1">
    <citation type="submission" date="2015-11" db="EMBL/GenBank/DDBJ databases">
        <title>Draft genome of Sulfurovum riftiae 1812E, a member of the Epsilonproteobacteria isolated from the tube of the deep-sea hydrothermal vent tubewom Riftia pachyptila.</title>
        <authorList>
            <person name="Vetriani C."/>
            <person name="Giovannelli D."/>
        </authorList>
    </citation>
    <scope>NUCLEOTIDE SEQUENCE [LARGE SCALE GENOMIC DNA]</scope>
    <source>
        <strain evidence="7 8">1812E</strain>
    </source>
</reference>
<gene>
    <name evidence="7" type="ORF">AS592_02725</name>
</gene>
<feature type="transmembrane region" description="Helical" evidence="6">
    <location>
        <begin position="6"/>
        <end position="30"/>
    </location>
</feature>
<dbReference type="PANTHER" id="PTHR10010:SF46">
    <property type="entry name" value="SODIUM-DEPENDENT PHOSPHATE TRANSPORT PROTEIN 2B"/>
    <property type="match status" value="1"/>
</dbReference>
<name>A0A151CIC6_9BACT</name>
<feature type="transmembrane region" description="Helical" evidence="6">
    <location>
        <begin position="50"/>
        <end position="81"/>
    </location>
</feature>
<dbReference type="GO" id="GO:0044341">
    <property type="term" value="P:sodium-dependent phosphate transport"/>
    <property type="evidence" value="ECO:0007669"/>
    <property type="project" value="InterPro"/>
</dbReference>